<evidence type="ECO:0000256" key="11">
    <source>
        <dbReference type="ARBA" id="ARBA00022989"/>
    </source>
</evidence>
<evidence type="ECO:0000256" key="3">
    <source>
        <dbReference type="ARBA" id="ARBA00012438"/>
    </source>
</evidence>
<keyword evidence="13 14" id="KW-0472">Membrane</keyword>
<comment type="catalytic activity">
    <reaction evidence="1">
        <text>ATP + protein L-histidine = ADP + protein N-phospho-L-histidine.</text>
        <dbReference type="EC" id="2.7.13.3"/>
    </reaction>
</comment>
<dbReference type="InterPro" id="IPR033463">
    <property type="entry name" value="sCache_3"/>
</dbReference>
<evidence type="ECO:0000256" key="2">
    <source>
        <dbReference type="ARBA" id="ARBA00004651"/>
    </source>
</evidence>
<evidence type="ECO:0000256" key="6">
    <source>
        <dbReference type="ARBA" id="ARBA00022679"/>
    </source>
</evidence>
<keyword evidence="5" id="KW-0597">Phosphoprotein</keyword>
<keyword evidence="4" id="KW-1003">Cell membrane</keyword>
<reference evidence="16 17" key="2">
    <citation type="submission" date="2020-06" db="EMBL/GenBank/DDBJ databases">
        <title>Polyphasic characterization of a Rahnella strain isolated from tree sap.</title>
        <authorList>
            <person name="Kim I.S."/>
        </authorList>
    </citation>
    <scope>NUCLEOTIDE SEQUENCE [LARGE SCALE GENOMIC DNA]</scope>
    <source>
        <strain evidence="16 17">SAP-1</strain>
    </source>
</reference>
<evidence type="ECO:0000259" key="15">
    <source>
        <dbReference type="PROSITE" id="PS50109"/>
    </source>
</evidence>
<dbReference type="CDD" id="cd00130">
    <property type="entry name" value="PAS"/>
    <property type="match status" value="1"/>
</dbReference>
<accession>A0A848MKU7</accession>
<proteinExistence type="predicted"/>
<dbReference type="InterPro" id="IPR029151">
    <property type="entry name" value="Sensor-like_sf"/>
</dbReference>
<reference evidence="16 17" key="1">
    <citation type="submission" date="2020-01" db="EMBL/GenBank/DDBJ databases">
        <authorList>
            <person name="Lee S.D."/>
        </authorList>
    </citation>
    <scope>NUCLEOTIDE SEQUENCE [LARGE SCALE GENOMIC DNA]</scope>
    <source>
        <strain evidence="16 17">SAP-1</strain>
    </source>
</reference>
<dbReference type="PRINTS" id="PR00344">
    <property type="entry name" value="BCTRLSENSOR"/>
</dbReference>
<dbReference type="InterPro" id="IPR005467">
    <property type="entry name" value="His_kinase_dom"/>
</dbReference>
<dbReference type="FunFam" id="3.30.450.20:FF:000018">
    <property type="entry name" value="Sensor histidine kinase DcuS"/>
    <property type="match status" value="1"/>
</dbReference>
<dbReference type="EC" id="2.7.13.3" evidence="3"/>
<dbReference type="Gene3D" id="3.30.450.20">
    <property type="entry name" value="PAS domain"/>
    <property type="match status" value="2"/>
</dbReference>
<dbReference type="InterPro" id="IPR003594">
    <property type="entry name" value="HATPase_dom"/>
</dbReference>
<dbReference type="GO" id="GO:0000155">
    <property type="term" value="F:phosphorelay sensor kinase activity"/>
    <property type="evidence" value="ECO:0007669"/>
    <property type="project" value="InterPro"/>
</dbReference>
<keyword evidence="7 14" id="KW-0812">Transmembrane</keyword>
<feature type="transmembrane region" description="Helical" evidence="14">
    <location>
        <begin position="12"/>
        <end position="31"/>
    </location>
</feature>
<dbReference type="Proteomes" id="UP000585363">
    <property type="component" value="Unassembled WGS sequence"/>
</dbReference>
<organism evidence="16 17">
    <name type="scientific">Rouxiella aceris</name>
    <dbReference type="NCBI Taxonomy" id="2703884"/>
    <lineage>
        <taxon>Bacteria</taxon>
        <taxon>Pseudomonadati</taxon>
        <taxon>Pseudomonadota</taxon>
        <taxon>Gammaproteobacteria</taxon>
        <taxon>Enterobacterales</taxon>
        <taxon>Yersiniaceae</taxon>
        <taxon>Rouxiella</taxon>
    </lineage>
</organism>
<evidence type="ECO:0000256" key="10">
    <source>
        <dbReference type="ARBA" id="ARBA00022840"/>
    </source>
</evidence>
<dbReference type="GO" id="GO:0005886">
    <property type="term" value="C:plasma membrane"/>
    <property type="evidence" value="ECO:0007669"/>
    <property type="project" value="UniProtKB-SubCell"/>
</dbReference>
<evidence type="ECO:0000256" key="7">
    <source>
        <dbReference type="ARBA" id="ARBA00022692"/>
    </source>
</evidence>
<evidence type="ECO:0000256" key="13">
    <source>
        <dbReference type="ARBA" id="ARBA00023136"/>
    </source>
</evidence>
<keyword evidence="17" id="KW-1185">Reference proteome</keyword>
<evidence type="ECO:0000256" key="5">
    <source>
        <dbReference type="ARBA" id="ARBA00022553"/>
    </source>
</evidence>
<evidence type="ECO:0000256" key="8">
    <source>
        <dbReference type="ARBA" id="ARBA00022741"/>
    </source>
</evidence>
<evidence type="ECO:0000256" key="9">
    <source>
        <dbReference type="ARBA" id="ARBA00022777"/>
    </source>
</evidence>
<comment type="caution">
    <text evidence="16">The sequence shown here is derived from an EMBL/GenBank/DDBJ whole genome shotgun (WGS) entry which is preliminary data.</text>
</comment>
<keyword evidence="6" id="KW-0808">Transferase</keyword>
<dbReference type="AlphaFoldDB" id="A0A848MKU7"/>
<evidence type="ECO:0000256" key="12">
    <source>
        <dbReference type="ARBA" id="ARBA00023012"/>
    </source>
</evidence>
<feature type="transmembrane region" description="Helical" evidence="14">
    <location>
        <begin position="170"/>
        <end position="192"/>
    </location>
</feature>
<gene>
    <name evidence="16" type="ORF">GW590_13460</name>
</gene>
<dbReference type="GO" id="GO:0005524">
    <property type="term" value="F:ATP binding"/>
    <property type="evidence" value="ECO:0007669"/>
    <property type="project" value="UniProtKB-KW"/>
</dbReference>
<dbReference type="InterPro" id="IPR050980">
    <property type="entry name" value="2C_sensor_his_kinase"/>
</dbReference>
<keyword evidence="8" id="KW-0547">Nucleotide-binding</keyword>
<protein>
    <recommendedName>
        <fullName evidence="3">histidine kinase</fullName>
        <ecNumber evidence="3">2.7.13.3</ecNumber>
    </recommendedName>
</protein>
<dbReference type="InterPro" id="IPR004358">
    <property type="entry name" value="Sig_transdc_His_kin-like_C"/>
</dbReference>
<evidence type="ECO:0000256" key="14">
    <source>
        <dbReference type="SAM" id="Phobius"/>
    </source>
</evidence>
<keyword evidence="10" id="KW-0067">ATP-binding</keyword>
<evidence type="ECO:0000313" key="16">
    <source>
        <dbReference type="EMBL" id="NMP27866.1"/>
    </source>
</evidence>
<dbReference type="Pfam" id="PF02518">
    <property type="entry name" value="HATPase_c"/>
    <property type="match status" value="1"/>
</dbReference>
<keyword evidence="12" id="KW-0902">Two-component regulatory system</keyword>
<dbReference type="InterPro" id="IPR036890">
    <property type="entry name" value="HATPase_C_sf"/>
</dbReference>
<dbReference type="PANTHER" id="PTHR44936">
    <property type="entry name" value="SENSOR PROTEIN CREC"/>
    <property type="match status" value="1"/>
</dbReference>
<dbReference type="SUPFAM" id="SSF55785">
    <property type="entry name" value="PYP-like sensor domain (PAS domain)"/>
    <property type="match status" value="1"/>
</dbReference>
<dbReference type="SMART" id="SM00387">
    <property type="entry name" value="HATPase_c"/>
    <property type="match status" value="1"/>
</dbReference>
<dbReference type="InterPro" id="IPR016120">
    <property type="entry name" value="Sig_transdc_His_kin_SpoOB"/>
</dbReference>
<feature type="domain" description="Histidine kinase" evidence="15">
    <location>
        <begin position="398"/>
        <end position="531"/>
    </location>
</feature>
<comment type="subcellular location">
    <subcellularLocation>
        <location evidence="2">Cell membrane</location>
        <topology evidence="2">Multi-pass membrane protein</topology>
    </subcellularLocation>
</comment>
<evidence type="ECO:0000256" key="1">
    <source>
        <dbReference type="ARBA" id="ARBA00000085"/>
    </source>
</evidence>
<keyword evidence="9" id="KW-0418">Kinase</keyword>
<dbReference type="SUPFAM" id="SSF55874">
    <property type="entry name" value="ATPase domain of HSP90 chaperone/DNA topoisomerase II/histidine kinase"/>
    <property type="match status" value="1"/>
</dbReference>
<dbReference type="Pfam" id="PF17203">
    <property type="entry name" value="sCache_3_2"/>
    <property type="match status" value="1"/>
</dbReference>
<dbReference type="SUPFAM" id="SSF103190">
    <property type="entry name" value="Sensory domain-like"/>
    <property type="match status" value="1"/>
</dbReference>
<dbReference type="PROSITE" id="PS50109">
    <property type="entry name" value="HIS_KIN"/>
    <property type="match status" value="1"/>
</dbReference>
<dbReference type="InterPro" id="IPR000014">
    <property type="entry name" value="PAS"/>
</dbReference>
<dbReference type="SUPFAM" id="SSF55890">
    <property type="entry name" value="Sporulation response regulatory protein Spo0B"/>
    <property type="match status" value="1"/>
</dbReference>
<keyword evidence="11 14" id="KW-1133">Transmembrane helix</keyword>
<evidence type="ECO:0000313" key="17">
    <source>
        <dbReference type="Proteomes" id="UP000585363"/>
    </source>
</evidence>
<dbReference type="Gene3D" id="3.30.565.10">
    <property type="entry name" value="Histidine kinase-like ATPase, C-terminal domain"/>
    <property type="match status" value="1"/>
</dbReference>
<dbReference type="PANTHER" id="PTHR44936:SF9">
    <property type="entry name" value="SENSOR PROTEIN CREC"/>
    <property type="match status" value="1"/>
</dbReference>
<dbReference type="RefSeq" id="WP_169403564.1">
    <property type="nucleotide sequence ID" value="NZ_JAADJU010000006.1"/>
</dbReference>
<sequence length="551" mass="61560">MLNRITFHFKLFIFLIFFSSLLLTLIGYYYYYELNNQLYSEIGLHAKIQAKDIAMFPSLINAVEQQDNQAIAEIMAPLAQNSDASYLVVGNPQGMHLYHSLSPEKVGEQMVGGDNQEVLAGKTIITVRTGATGISLRGKAPILDQHNNVIGIVSVGYLKSHLDHISSSKLLKIALAALLLMSALFVFSWWFARHIKKQMFSLEPREIGLLVRQQKALLESIYEGVIAIDQQCRIVVINQAAKNLLALTQSSRELRGQPLNKVIQTVTFFNHQKMHATDTHDEICQFNHLTVIASRVRIFLEGELQGWVISFRDRNDITELTAQLTQVKRYADNLRILRHEQLNWTATLAGLLYLKRFDEAIHYIEAQSEHTQETLDFISARFCSGPLCGLLLGKYASAREKGVQLQFDPACQLQQIPAQMPETELMSVIGNLLDNAVEATLQRAGVHHPVSLYVVANQRELVIEVADLGIGINDKLRDNLFEQGVTSKTSGDHGLGLHLVETYVTRAGGTIEISINQPYGTVFSVFIPCPPTDCITTSSLLANLEHADHAT</sequence>
<name>A0A848MKU7_9GAMM</name>
<dbReference type="EMBL" id="JAADJU010000006">
    <property type="protein sequence ID" value="NMP27866.1"/>
    <property type="molecule type" value="Genomic_DNA"/>
</dbReference>
<evidence type="ECO:0000256" key="4">
    <source>
        <dbReference type="ARBA" id="ARBA00022475"/>
    </source>
</evidence>
<dbReference type="SMART" id="SM00091">
    <property type="entry name" value="PAS"/>
    <property type="match status" value="1"/>
</dbReference>
<dbReference type="InterPro" id="IPR035965">
    <property type="entry name" value="PAS-like_dom_sf"/>
</dbReference>